<protein>
    <submittedName>
        <fullName evidence="1">Uncharacterized protein</fullName>
    </submittedName>
</protein>
<sequence>MGKAGRGRGATYPHRLCPRRRCTEDRAFGPEKLPDPGDIGCAVAVSEEAIVADAVLASGEHVDQKAAGELWRCQRHGRLATRAFEAVIFDAEGDAARIETDQAAVGNGHPVRVARQIGQHGFGPGEGFFGVNDPVDLAQRLQESIECRAINEPSMFSKEFVAFRLCVVWLALPK</sequence>
<proteinExistence type="predicted"/>
<dbReference type="AlphaFoldDB" id="A0A1I1SV32"/>
<evidence type="ECO:0000313" key="2">
    <source>
        <dbReference type="Proteomes" id="UP000198977"/>
    </source>
</evidence>
<organism evidence="1 2">
    <name type="scientific">Sulfitobacter brevis</name>
    <dbReference type="NCBI Taxonomy" id="74348"/>
    <lineage>
        <taxon>Bacteria</taxon>
        <taxon>Pseudomonadati</taxon>
        <taxon>Pseudomonadota</taxon>
        <taxon>Alphaproteobacteria</taxon>
        <taxon>Rhodobacterales</taxon>
        <taxon>Roseobacteraceae</taxon>
        <taxon>Sulfitobacter</taxon>
    </lineage>
</organism>
<evidence type="ECO:0000313" key="1">
    <source>
        <dbReference type="EMBL" id="SFD50317.1"/>
    </source>
</evidence>
<keyword evidence="2" id="KW-1185">Reference proteome</keyword>
<accession>A0A1I1SV32</accession>
<dbReference type="EMBL" id="FOMW01000001">
    <property type="protein sequence ID" value="SFD50317.1"/>
    <property type="molecule type" value="Genomic_DNA"/>
</dbReference>
<name>A0A1I1SV32_9RHOB</name>
<dbReference type="Proteomes" id="UP000198977">
    <property type="component" value="Unassembled WGS sequence"/>
</dbReference>
<gene>
    <name evidence="1" type="ORF">SAMN04488523_101172</name>
</gene>
<reference evidence="1 2" key="1">
    <citation type="submission" date="2016-10" db="EMBL/GenBank/DDBJ databases">
        <authorList>
            <person name="de Groot N.N."/>
        </authorList>
    </citation>
    <scope>NUCLEOTIDE SEQUENCE [LARGE SCALE GENOMIC DNA]</scope>
    <source>
        <strain evidence="1 2">DSM 11443</strain>
    </source>
</reference>